<reference evidence="2 3" key="1">
    <citation type="submission" date="2019-07" db="EMBL/GenBank/DDBJ databases">
        <title>The draft genome sequence of Aquimarina algiphila M91.</title>
        <authorList>
            <person name="Meng X."/>
        </authorList>
    </citation>
    <scope>NUCLEOTIDE SEQUENCE [LARGE SCALE GENOMIC DNA]</scope>
    <source>
        <strain evidence="2 3">M91</strain>
    </source>
</reference>
<dbReference type="Proteomes" id="UP000318833">
    <property type="component" value="Unassembled WGS sequence"/>
</dbReference>
<feature type="domain" description="DUF6046" evidence="1">
    <location>
        <begin position="73"/>
        <end position="192"/>
    </location>
</feature>
<dbReference type="AlphaFoldDB" id="A0A554VEW9"/>
<organism evidence="2 3">
    <name type="scientific">Aquimarina algiphila</name>
    <dbReference type="NCBI Taxonomy" id="2047982"/>
    <lineage>
        <taxon>Bacteria</taxon>
        <taxon>Pseudomonadati</taxon>
        <taxon>Bacteroidota</taxon>
        <taxon>Flavobacteriia</taxon>
        <taxon>Flavobacteriales</taxon>
        <taxon>Flavobacteriaceae</taxon>
        <taxon>Aquimarina</taxon>
    </lineage>
</organism>
<sequence length="193" mass="21959">MSSRYLAAFGLLFAGQLPSRASLSQDEKGFELTSFDTIDPDFENIKFIYSGSEINFAALPFVSTPDEPIANILAPPPIISFSRQKADIETPTNENDNIVVEHWGTRPWEIRMRGLLIDVENHHYPEQRINQLYQLFEYNGVVEVSGTQFFDKDIASIYFKGIEITGIQGYQDTVQYSLQARSIRPVEFTLLNP</sequence>
<evidence type="ECO:0000313" key="3">
    <source>
        <dbReference type="Proteomes" id="UP000318833"/>
    </source>
</evidence>
<protein>
    <recommendedName>
        <fullName evidence="1">DUF6046 domain-containing protein</fullName>
    </recommendedName>
</protein>
<dbReference type="OrthoDB" id="1342461at2"/>
<dbReference type="Pfam" id="PF19512">
    <property type="entry name" value="DUF6046"/>
    <property type="match status" value="1"/>
</dbReference>
<dbReference type="EMBL" id="VLNR01000056">
    <property type="protein sequence ID" value="TSE05671.1"/>
    <property type="molecule type" value="Genomic_DNA"/>
</dbReference>
<accession>A0A554VEW9</accession>
<gene>
    <name evidence="2" type="ORF">FOF46_21830</name>
</gene>
<dbReference type="RefSeq" id="WP_143917907.1">
    <property type="nucleotide sequence ID" value="NZ_CANMXV010000055.1"/>
</dbReference>
<comment type="caution">
    <text evidence="2">The sequence shown here is derived from an EMBL/GenBank/DDBJ whole genome shotgun (WGS) entry which is preliminary data.</text>
</comment>
<name>A0A554VEW9_9FLAO</name>
<evidence type="ECO:0000313" key="2">
    <source>
        <dbReference type="EMBL" id="TSE05671.1"/>
    </source>
</evidence>
<proteinExistence type="predicted"/>
<evidence type="ECO:0000259" key="1">
    <source>
        <dbReference type="Pfam" id="PF19512"/>
    </source>
</evidence>
<keyword evidence="3" id="KW-1185">Reference proteome</keyword>
<dbReference type="InterPro" id="IPR046109">
    <property type="entry name" value="DUF6046"/>
</dbReference>